<dbReference type="InterPro" id="IPR004370">
    <property type="entry name" value="4-OT-like_dom"/>
</dbReference>
<dbReference type="Pfam" id="PF01361">
    <property type="entry name" value="Tautomerase"/>
    <property type="match status" value="1"/>
</dbReference>
<dbReference type="Proteomes" id="UP000786183">
    <property type="component" value="Unassembled WGS sequence"/>
</dbReference>
<dbReference type="InterPro" id="IPR014347">
    <property type="entry name" value="Tautomerase/MIF_sf"/>
</dbReference>
<feature type="domain" description="4-oxalocrotonate tautomerase-like" evidence="2">
    <location>
        <begin position="2"/>
        <end position="61"/>
    </location>
</feature>
<dbReference type="RefSeq" id="WP_172232072.1">
    <property type="nucleotide sequence ID" value="NZ_CP035946.1"/>
</dbReference>
<evidence type="ECO:0000313" key="4">
    <source>
        <dbReference type="Proteomes" id="UP000786183"/>
    </source>
</evidence>
<evidence type="ECO:0000259" key="2">
    <source>
        <dbReference type="Pfam" id="PF01361"/>
    </source>
</evidence>
<organism evidence="3 4">
    <name type="scientific">Campylobacter canadensis</name>
    <dbReference type="NCBI Taxonomy" id="449520"/>
    <lineage>
        <taxon>Bacteria</taxon>
        <taxon>Pseudomonadati</taxon>
        <taxon>Campylobacterota</taxon>
        <taxon>Epsilonproteobacteria</taxon>
        <taxon>Campylobacterales</taxon>
        <taxon>Campylobacteraceae</taxon>
        <taxon>Campylobacter</taxon>
    </lineage>
</organism>
<protein>
    <submittedName>
        <fullName evidence="3">4-oxalocrotonate tautomerase family protein</fullName>
    </submittedName>
</protein>
<reference evidence="3 4" key="1">
    <citation type="submission" date="2020-07" db="EMBL/GenBank/DDBJ databases">
        <title>Transfer of Campylobacter canadensis to the novel genus Avispirillum gen. nov., that also includes two novel species recovered from migratory waterfowl: Avispirillum anseris sp. nov. and Avispirillum brantae sp. nov.</title>
        <authorList>
            <person name="Miller W.G."/>
            <person name="Chapman M.H."/>
            <person name="Yee E."/>
            <person name="Inglis G.D."/>
        </authorList>
    </citation>
    <scope>NUCLEOTIDE SEQUENCE [LARGE SCALE GENOMIC DNA]</scope>
    <source>
        <strain evidence="3 4">L283</strain>
    </source>
</reference>
<comment type="caution">
    <text evidence="3">The sequence shown here is derived from an EMBL/GenBank/DDBJ whole genome shotgun (WGS) entry which is preliminary data.</text>
</comment>
<evidence type="ECO:0000313" key="3">
    <source>
        <dbReference type="EMBL" id="MBZ7986499.1"/>
    </source>
</evidence>
<dbReference type="Gene3D" id="3.30.429.10">
    <property type="entry name" value="Macrophage Migration Inhibitory Factor"/>
    <property type="match status" value="1"/>
</dbReference>
<proteinExistence type="predicted"/>
<keyword evidence="1" id="KW-0413">Isomerase</keyword>
<evidence type="ECO:0000256" key="1">
    <source>
        <dbReference type="ARBA" id="ARBA00023235"/>
    </source>
</evidence>
<dbReference type="SUPFAM" id="SSF55331">
    <property type="entry name" value="Tautomerase/MIF"/>
    <property type="match status" value="1"/>
</dbReference>
<gene>
    <name evidence="3" type="ORF">AVCANL283_00035</name>
</gene>
<name>A0ABS7WRC7_9BACT</name>
<accession>A0ABS7WRC7</accession>
<dbReference type="EMBL" id="JACGBB010000001">
    <property type="protein sequence ID" value="MBZ7986499.1"/>
    <property type="molecule type" value="Genomic_DNA"/>
</dbReference>
<sequence>MPIINVKLASPMPSNEKCEEIISDLTKYFEEKLGKKRERIVVCLEEVNPNHIGFAGNSVEKIKQNEFLHAYKE</sequence>
<keyword evidence="4" id="KW-1185">Reference proteome</keyword>